<comment type="caution">
    <text evidence="1">The sequence shown here is derived from an EMBL/GenBank/DDBJ whole genome shotgun (WGS) entry which is preliminary data.</text>
</comment>
<reference evidence="1 2" key="1">
    <citation type="submission" date="2008-08" db="EMBL/GenBank/DDBJ databases">
        <authorList>
            <person name="Madupu R."/>
            <person name="Durkin A.S."/>
            <person name="Torralba M."/>
            <person name="Methe B."/>
            <person name="Sutton G.G."/>
            <person name="Strausberg R.L."/>
            <person name="Nelson K.E."/>
        </authorList>
    </citation>
    <scope>NUCLEOTIDE SEQUENCE [LARGE SCALE GENOMIC DNA]</scope>
    <source>
        <strain evidence="1 2">RM3267</strain>
    </source>
</reference>
<evidence type="ECO:0000313" key="1">
    <source>
        <dbReference type="EMBL" id="EEF13352.1"/>
    </source>
</evidence>
<gene>
    <name evidence="1" type="ORF">CAMRE0001_2550</name>
</gene>
<name>B9D3T6_CAMRE</name>
<dbReference type="EMBL" id="ACFU01000022">
    <property type="protein sequence ID" value="EEF13352.1"/>
    <property type="molecule type" value="Genomic_DNA"/>
</dbReference>
<dbReference type="AlphaFoldDB" id="B9D3T6"/>
<dbReference type="Proteomes" id="UP000003082">
    <property type="component" value="Unassembled WGS sequence"/>
</dbReference>
<sequence>MVRQGSEKANSAWRVGKSENLQKLAKFDAVSPRKEAKI</sequence>
<keyword evidence="2" id="KW-1185">Reference proteome</keyword>
<proteinExistence type="predicted"/>
<evidence type="ECO:0000313" key="2">
    <source>
        <dbReference type="Proteomes" id="UP000003082"/>
    </source>
</evidence>
<protein>
    <submittedName>
        <fullName evidence="1">Uncharacterized protein</fullName>
    </submittedName>
</protein>
<accession>B9D3T6</accession>
<organism evidence="1 2">
    <name type="scientific">Campylobacter rectus RM3267</name>
    <dbReference type="NCBI Taxonomy" id="553218"/>
    <lineage>
        <taxon>Bacteria</taxon>
        <taxon>Pseudomonadati</taxon>
        <taxon>Campylobacterota</taxon>
        <taxon>Epsilonproteobacteria</taxon>
        <taxon>Campylobacterales</taxon>
        <taxon>Campylobacteraceae</taxon>
        <taxon>Campylobacter</taxon>
    </lineage>
</organism>